<keyword evidence="2" id="KW-1185">Reference proteome</keyword>
<sequence length="345" mass="38469">MTPTARSRGLKFPVILLGKEKLDSKTIRAFLKQTQYELVLVGNKDVPVLYNGETDDEPLDMIESFGQLGWPDDFMNEINQKPGVNGKAFVILDSTSGQDQSTCLVAASVGDDNPTIDHAKFRCQFSSTLSVLAQLDRGGPADIPHIIRRLRTEAAEAGAVWEMALVDRIKSREAQIGLSKFPPSKDWNTRCPEALPRTSRPYFPIFRSAEISLQTLNEFLESTYCKEHWGHSSDEPDPRASIITAVEPPYSDGPAEPPLKTVPYLPKQFLGTRPHEFDAIVRSVFSCPSNENPEFNYNRYIVMDEMTEKDKTVLIIANDETEGLVVSRSDFKGALLILISSKVTS</sequence>
<organism evidence="1 2">
    <name type="scientific">Pestalotiopsis fici (strain W106-1 / CGMCC3.15140)</name>
    <dbReference type="NCBI Taxonomy" id="1229662"/>
    <lineage>
        <taxon>Eukaryota</taxon>
        <taxon>Fungi</taxon>
        <taxon>Dikarya</taxon>
        <taxon>Ascomycota</taxon>
        <taxon>Pezizomycotina</taxon>
        <taxon>Sordariomycetes</taxon>
        <taxon>Xylariomycetidae</taxon>
        <taxon>Amphisphaeriales</taxon>
        <taxon>Sporocadaceae</taxon>
        <taxon>Pestalotiopsis</taxon>
    </lineage>
</organism>
<accession>W3X6K9</accession>
<dbReference type="Proteomes" id="UP000030651">
    <property type="component" value="Unassembled WGS sequence"/>
</dbReference>
<dbReference type="HOGENOM" id="CLU_750240_0_0_1"/>
<evidence type="ECO:0000313" key="2">
    <source>
        <dbReference type="Proteomes" id="UP000030651"/>
    </source>
</evidence>
<evidence type="ECO:0000313" key="1">
    <source>
        <dbReference type="EMBL" id="ETS81733.1"/>
    </source>
</evidence>
<gene>
    <name evidence="1" type="ORF">PFICI_06735</name>
</gene>
<dbReference type="eggNOG" id="ENOG502RMN2">
    <property type="taxonomic scope" value="Eukaryota"/>
</dbReference>
<dbReference type="RefSeq" id="XP_007833507.1">
    <property type="nucleotide sequence ID" value="XM_007835316.1"/>
</dbReference>
<reference evidence="2" key="1">
    <citation type="journal article" date="2015" name="BMC Genomics">
        <title>Genomic and transcriptomic analysis of the endophytic fungus Pestalotiopsis fici reveals its lifestyle and high potential for synthesis of natural products.</title>
        <authorList>
            <person name="Wang X."/>
            <person name="Zhang X."/>
            <person name="Liu L."/>
            <person name="Xiang M."/>
            <person name="Wang W."/>
            <person name="Sun X."/>
            <person name="Che Y."/>
            <person name="Guo L."/>
            <person name="Liu G."/>
            <person name="Guo L."/>
            <person name="Wang C."/>
            <person name="Yin W.B."/>
            <person name="Stadler M."/>
            <person name="Zhang X."/>
            <person name="Liu X."/>
        </authorList>
    </citation>
    <scope>NUCLEOTIDE SEQUENCE [LARGE SCALE GENOMIC DNA]</scope>
    <source>
        <strain evidence="2">W106-1 / CGMCC3.15140</strain>
    </source>
</reference>
<protein>
    <submittedName>
        <fullName evidence="1">Uncharacterized protein</fullName>
    </submittedName>
</protein>
<name>W3X6K9_PESFW</name>
<dbReference type="KEGG" id="pfy:PFICI_06735"/>
<dbReference type="EMBL" id="KI912112">
    <property type="protein sequence ID" value="ETS81733.1"/>
    <property type="molecule type" value="Genomic_DNA"/>
</dbReference>
<proteinExistence type="predicted"/>
<dbReference type="GeneID" id="19271748"/>
<dbReference type="OMA" id="HIAFRCE"/>
<dbReference type="InParanoid" id="W3X6K9"/>
<dbReference type="AlphaFoldDB" id="W3X6K9"/>
<dbReference type="OrthoDB" id="4483229at2759"/>